<sequence>MTQSAPSERPSLLRRPETMLVIMACAMAVSMNGWMALLNNFAVERAAFTGKEIGFLQSIREIPGFLSFAAIFLLPFIREQNLAFVSLALLGIGTALTGYFPSELLFYGTTFIMSVGYHYYETMNQSLTLQLVEKRHAAQHLSKQLMAASAGTLAVFIVIMLTFDDKPLTLLGDLIGISTDGWGLSLGYEPLYVGAGLFTLAIAVFCKIYFPRFEAPEMQTKSLFLRRRYWLYYALTFMGGARRQIFMVFAAFLMVEKFGYDVSAITLLYMINLIANIFVAPYVGRLIARLGERAALIFEYCGLIGIFAGYAIVEDQYWAAGLYILDHLFFAFAIAIKTYFQKIADPKDIASTAGVSFTINHIAAVGIPAAFGFIWLNDPGLVFYIGSAMACVSLILALMVPRHPDQGNETLVRRLDGPRPAPTPAE</sequence>
<dbReference type="EMBL" id="JAGMWN010000002">
    <property type="protein sequence ID" value="MBP5856342.1"/>
    <property type="molecule type" value="Genomic_DNA"/>
</dbReference>
<evidence type="ECO:0000256" key="2">
    <source>
        <dbReference type="ARBA" id="ARBA00022989"/>
    </source>
</evidence>
<keyword evidence="6" id="KW-1185">Reference proteome</keyword>
<accession>A0A8J7S681</accession>
<dbReference type="SUPFAM" id="SSF103473">
    <property type="entry name" value="MFS general substrate transporter"/>
    <property type="match status" value="1"/>
</dbReference>
<feature type="transmembrane region" description="Helical" evidence="4">
    <location>
        <begin position="191"/>
        <end position="210"/>
    </location>
</feature>
<dbReference type="Gene3D" id="1.20.1250.20">
    <property type="entry name" value="MFS general substrate transporter like domains"/>
    <property type="match status" value="1"/>
</dbReference>
<evidence type="ECO:0000256" key="1">
    <source>
        <dbReference type="ARBA" id="ARBA00022692"/>
    </source>
</evidence>
<feature type="transmembrane region" description="Helical" evidence="4">
    <location>
        <begin position="55"/>
        <end position="74"/>
    </location>
</feature>
<feature type="transmembrane region" description="Helical" evidence="4">
    <location>
        <begin position="104"/>
        <end position="120"/>
    </location>
</feature>
<proteinExistence type="predicted"/>
<name>A0A8J7S681_9PROT</name>
<dbReference type="InterPro" id="IPR052528">
    <property type="entry name" value="Sugar_transport-like"/>
</dbReference>
<dbReference type="RefSeq" id="WP_210680925.1">
    <property type="nucleotide sequence ID" value="NZ_JAGMWN010000002.1"/>
</dbReference>
<feature type="transmembrane region" description="Helical" evidence="4">
    <location>
        <begin position="352"/>
        <end position="375"/>
    </location>
</feature>
<protein>
    <submittedName>
        <fullName evidence="5">MFS transporter</fullName>
    </submittedName>
</protein>
<feature type="transmembrane region" description="Helical" evidence="4">
    <location>
        <begin position="264"/>
        <end position="283"/>
    </location>
</feature>
<feature type="transmembrane region" description="Helical" evidence="4">
    <location>
        <begin position="81"/>
        <end position="98"/>
    </location>
</feature>
<evidence type="ECO:0000313" key="5">
    <source>
        <dbReference type="EMBL" id="MBP5856342.1"/>
    </source>
</evidence>
<dbReference type="InterPro" id="IPR036259">
    <property type="entry name" value="MFS_trans_sf"/>
</dbReference>
<dbReference type="Proteomes" id="UP000672602">
    <property type="component" value="Unassembled WGS sequence"/>
</dbReference>
<reference evidence="5" key="1">
    <citation type="submission" date="2021-04" db="EMBL/GenBank/DDBJ databases">
        <authorList>
            <person name="Zhang D.-C."/>
        </authorList>
    </citation>
    <scope>NUCLEOTIDE SEQUENCE</scope>
    <source>
        <strain evidence="5">CGMCC 1.15697</strain>
    </source>
</reference>
<keyword evidence="2 4" id="KW-1133">Transmembrane helix</keyword>
<dbReference type="Pfam" id="PF07690">
    <property type="entry name" value="MFS_1"/>
    <property type="match status" value="1"/>
</dbReference>
<evidence type="ECO:0000256" key="3">
    <source>
        <dbReference type="ARBA" id="ARBA00023136"/>
    </source>
</evidence>
<organism evidence="5 6">
    <name type="scientific">Marivibrio halodurans</name>
    <dbReference type="NCBI Taxonomy" id="2039722"/>
    <lineage>
        <taxon>Bacteria</taxon>
        <taxon>Pseudomonadati</taxon>
        <taxon>Pseudomonadota</taxon>
        <taxon>Alphaproteobacteria</taxon>
        <taxon>Rhodospirillales</taxon>
        <taxon>Rhodospirillaceae</taxon>
        <taxon>Marivibrio</taxon>
    </lineage>
</organism>
<keyword evidence="1 4" id="KW-0812">Transmembrane</keyword>
<feature type="transmembrane region" description="Helical" evidence="4">
    <location>
        <begin position="381"/>
        <end position="400"/>
    </location>
</feature>
<dbReference type="GO" id="GO:0022857">
    <property type="term" value="F:transmembrane transporter activity"/>
    <property type="evidence" value="ECO:0007669"/>
    <property type="project" value="InterPro"/>
</dbReference>
<feature type="transmembrane region" description="Helical" evidence="4">
    <location>
        <begin position="295"/>
        <end position="313"/>
    </location>
</feature>
<keyword evidence="3 4" id="KW-0472">Membrane</keyword>
<feature type="transmembrane region" description="Helical" evidence="4">
    <location>
        <begin position="230"/>
        <end position="252"/>
    </location>
</feature>
<dbReference type="AlphaFoldDB" id="A0A8J7S681"/>
<dbReference type="PANTHER" id="PTHR23526:SF2">
    <property type="entry name" value="MAJOR FACILITATOR SUPERFAMILY (MFS) PROFILE DOMAIN-CONTAINING PROTEIN"/>
    <property type="match status" value="1"/>
</dbReference>
<feature type="transmembrane region" description="Helical" evidence="4">
    <location>
        <begin position="319"/>
        <end position="340"/>
    </location>
</feature>
<dbReference type="PANTHER" id="PTHR23526">
    <property type="entry name" value="INTEGRAL MEMBRANE TRANSPORT PROTEIN-RELATED"/>
    <property type="match status" value="1"/>
</dbReference>
<evidence type="ECO:0000256" key="4">
    <source>
        <dbReference type="SAM" id="Phobius"/>
    </source>
</evidence>
<dbReference type="InterPro" id="IPR011701">
    <property type="entry name" value="MFS"/>
</dbReference>
<comment type="caution">
    <text evidence="5">The sequence shown here is derived from an EMBL/GenBank/DDBJ whole genome shotgun (WGS) entry which is preliminary data.</text>
</comment>
<gene>
    <name evidence="5" type="ORF">KAJ83_04940</name>
</gene>
<evidence type="ECO:0000313" key="6">
    <source>
        <dbReference type="Proteomes" id="UP000672602"/>
    </source>
</evidence>
<feature type="transmembrane region" description="Helical" evidence="4">
    <location>
        <begin position="20"/>
        <end position="43"/>
    </location>
</feature>
<feature type="transmembrane region" description="Helical" evidence="4">
    <location>
        <begin position="141"/>
        <end position="163"/>
    </location>
</feature>